<dbReference type="GO" id="GO:0005524">
    <property type="term" value="F:ATP binding"/>
    <property type="evidence" value="ECO:0007669"/>
    <property type="project" value="UniProtKB-UniRule"/>
</dbReference>
<dbReference type="OrthoDB" id="9762169at2"/>
<keyword evidence="2" id="KW-0723">Serine/threonine-protein kinase</keyword>
<evidence type="ECO:0000256" key="6">
    <source>
        <dbReference type="ARBA" id="ARBA00022840"/>
    </source>
</evidence>
<evidence type="ECO:0000256" key="1">
    <source>
        <dbReference type="ARBA" id="ARBA00012513"/>
    </source>
</evidence>
<dbReference type="PANTHER" id="PTHR43289:SF6">
    <property type="entry name" value="SERINE_THREONINE-PROTEIN KINASE NEKL-3"/>
    <property type="match status" value="1"/>
</dbReference>
<keyword evidence="10" id="KW-1185">Reference proteome</keyword>
<name>A0A430FVS8_9BIFI</name>
<feature type="domain" description="Protein kinase" evidence="8">
    <location>
        <begin position="69"/>
        <end position="321"/>
    </location>
</feature>
<feature type="binding site" evidence="7">
    <location>
        <position position="98"/>
    </location>
    <ligand>
        <name>ATP</name>
        <dbReference type="ChEBI" id="CHEBI:30616"/>
    </ligand>
</feature>
<dbReference type="EMBL" id="QXGK01000003">
    <property type="protein sequence ID" value="RSX58100.1"/>
    <property type="molecule type" value="Genomic_DNA"/>
</dbReference>
<dbReference type="InterPro" id="IPR017441">
    <property type="entry name" value="Protein_kinase_ATP_BS"/>
</dbReference>
<dbReference type="RefSeq" id="WP_125967742.1">
    <property type="nucleotide sequence ID" value="NZ_QXGK01000003.1"/>
</dbReference>
<evidence type="ECO:0000256" key="2">
    <source>
        <dbReference type="ARBA" id="ARBA00022527"/>
    </source>
</evidence>
<comment type="caution">
    <text evidence="9">The sequence shown here is derived from an EMBL/GenBank/DDBJ whole genome shotgun (WGS) entry which is preliminary data.</text>
</comment>
<sequence>MACNPPRFAYASDCAFIASVDDAGSGNPSVMLSDTPSAGDAVTVPARSPAKAPAAIGAPPTRIPGLPGYVFVRTIGSGSTATVHLYRDPATGERVALKIPSDPHDAHARRRLRGEADALSRLAGQPFVLPLLSTIELEGGAPGLVLAYAPSGSYRERMMLGPMAADEVIDLGIRLAGALCAAHRAGILHRDVKPANVLVMADGLPALSDFDVAADVYRPSVATGHSRPWAAPEVLSGRSGGTEASDVYALAATLYGLLAGMPPPGPVASIPGGGSSPAAGGRVPPMPDEVPEPLARVLVRALAVDPDERCRSAMEFRRALVRVRDDRTASGNGRSSGQPGIEDGAAACRHMAAPMPSAAGTAFHRNASASAPARSRDGRAVRTVPVTVFACAAVLPTAVALVSGSVPPPVASPSAGSPTLSVQRVASEGSTDAGGLADAPSAAVGYVPPVAGLSGREENGTVTFTWTNPDPRPGDAYAWRPVDGSGAALAAADLTDRERASVTLADGIGTCIRVDLVREGGLMSSVPAIACVAAEANDDSHARGDVREGESS</sequence>
<keyword evidence="3" id="KW-0808">Transferase</keyword>
<dbReference type="Pfam" id="PF00069">
    <property type="entry name" value="Pkinase"/>
    <property type="match status" value="1"/>
</dbReference>
<evidence type="ECO:0000256" key="5">
    <source>
        <dbReference type="ARBA" id="ARBA00022777"/>
    </source>
</evidence>
<evidence type="ECO:0000313" key="10">
    <source>
        <dbReference type="Proteomes" id="UP000287470"/>
    </source>
</evidence>
<keyword evidence="5 9" id="KW-0418">Kinase</keyword>
<dbReference type="GO" id="GO:0004674">
    <property type="term" value="F:protein serine/threonine kinase activity"/>
    <property type="evidence" value="ECO:0007669"/>
    <property type="project" value="UniProtKB-KW"/>
</dbReference>
<dbReference type="InterPro" id="IPR008271">
    <property type="entry name" value="Ser/Thr_kinase_AS"/>
</dbReference>
<dbReference type="SMART" id="SM00220">
    <property type="entry name" value="S_TKc"/>
    <property type="match status" value="1"/>
</dbReference>
<evidence type="ECO:0000256" key="3">
    <source>
        <dbReference type="ARBA" id="ARBA00022679"/>
    </source>
</evidence>
<dbReference type="EC" id="2.7.11.1" evidence="1"/>
<dbReference type="PROSITE" id="PS00108">
    <property type="entry name" value="PROTEIN_KINASE_ST"/>
    <property type="match status" value="1"/>
</dbReference>
<dbReference type="PANTHER" id="PTHR43289">
    <property type="entry name" value="MITOGEN-ACTIVATED PROTEIN KINASE KINASE KINASE 20-RELATED"/>
    <property type="match status" value="1"/>
</dbReference>
<keyword evidence="6 7" id="KW-0067">ATP-binding</keyword>
<keyword evidence="4 7" id="KW-0547">Nucleotide-binding</keyword>
<dbReference type="CDD" id="cd14014">
    <property type="entry name" value="STKc_PknB_like"/>
    <property type="match status" value="1"/>
</dbReference>
<dbReference type="InterPro" id="IPR000719">
    <property type="entry name" value="Prot_kinase_dom"/>
</dbReference>
<dbReference type="Gene3D" id="1.10.510.10">
    <property type="entry name" value="Transferase(Phosphotransferase) domain 1"/>
    <property type="match status" value="1"/>
</dbReference>
<evidence type="ECO:0000256" key="7">
    <source>
        <dbReference type="PROSITE-ProRule" id="PRU10141"/>
    </source>
</evidence>
<gene>
    <name evidence="9" type="ORF">D2E24_0460</name>
</gene>
<accession>A0A430FVS8</accession>
<protein>
    <recommendedName>
        <fullName evidence="1">non-specific serine/threonine protein kinase</fullName>
        <ecNumber evidence="1">2.7.11.1</ecNumber>
    </recommendedName>
</protein>
<proteinExistence type="predicted"/>
<dbReference type="PROSITE" id="PS50011">
    <property type="entry name" value="PROTEIN_KINASE_DOM"/>
    <property type="match status" value="1"/>
</dbReference>
<dbReference type="PROSITE" id="PS00107">
    <property type="entry name" value="PROTEIN_KINASE_ATP"/>
    <property type="match status" value="1"/>
</dbReference>
<organism evidence="9 10">
    <name type="scientific">Bifidobacterium samirii</name>
    <dbReference type="NCBI Taxonomy" id="2306974"/>
    <lineage>
        <taxon>Bacteria</taxon>
        <taxon>Bacillati</taxon>
        <taxon>Actinomycetota</taxon>
        <taxon>Actinomycetes</taxon>
        <taxon>Bifidobacteriales</taxon>
        <taxon>Bifidobacteriaceae</taxon>
        <taxon>Bifidobacterium</taxon>
    </lineage>
</organism>
<dbReference type="AlphaFoldDB" id="A0A430FVS8"/>
<dbReference type="Proteomes" id="UP000287470">
    <property type="component" value="Unassembled WGS sequence"/>
</dbReference>
<dbReference type="InterPro" id="IPR011009">
    <property type="entry name" value="Kinase-like_dom_sf"/>
</dbReference>
<evidence type="ECO:0000259" key="8">
    <source>
        <dbReference type="PROSITE" id="PS50011"/>
    </source>
</evidence>
<evidence type="ECO:0000256" key="4">
    <source>
        <dbReference type="ARBA" id="ARBA00022741"/>
    </source>
</evidence>
<evidence type="ECO:0000313" key="9">
    <source>
        <dbReference type="EMBL" id="RSX58100.1"/>
    </source>
</evidence>
<reference evidence="9 10" key="1">
    <citation type="submission" date="2018-09" db="EMBL/GenBank/DDBJ databases">
        <title>Characterization of the phylogenetic diversity of five novel species belonging to the genus Bifidobacterium.</title>
        <authorList>
            <person name="Lugli G.A."/>
            <person name="Duranti S."/>
            <person name="Milani C."/>
        </authorList>
    </citation>
    <scope>NUCLEOTIDE SEQUENCE [LARGE SCALE GENOMIC DNA]</scope>
    <source>
        <strain evidence="9 10">2033B</strain>
    </source>
</reference>
<dbReference type="SUPFAM" id="SSF56112">
    <property type="entry name" value="Protein kinase-like (PK-like)"/>
    <property type="match status" value="1"/>
</dbReference>